<reference evidence="1 2" key="1">
    <citation type="submission" date="2018-11" db="EMBL/GenBank/DDBJ databases">
        <authorList>
            <person name="Kleinhagauer T."/>
            <person name="Glaeser S.P."/>
            <person name="Spergser J."/>
            <person name="Ruckert C."/>
            <person name="Kaempfer P."/>
            <person name="Busse H.-J."/>
        </authorList>
    </citation>
    <scope>NUCLEOTIDE SEQUENCE [LARGE SCALE GENOMIC DNA]</scope>
    <source>
        <strain evidence="1 2">812CH</strain>
    </source>
</reference>
<sequence length="180" mass="20685">MFTKQQRDLMGEVAAPGERMGKRIGARRDWYCPECGGDWIHDLDFGHVDQCSIRQADAEAKAADYAVFARQQLFPFVIRDAYPHERDLMRYMGVRNPGKRYTITAMDCLDPVTMSADMLPRRVYRRIVNEAKSPQIGGSKPAPHLKNISEEEALLDQLRLYAERAIEDACDIDETYRKRG</sequence>
<evidence type="ECO:0000313" key="2">
    <source>
        <dbReference type="Proteomes" id="UP000271426"/>
    </source>
</evidence>
<name>A0A3G6ISV7_9CORY</name>
<dbReference type="EMBL" id="CP033898">
    <property type="protein sequence ID" value="AZA08636.1"/>
    <property type="molecule type" value="Genomic_DNA"/>
</dbReference>
<accession>A0A3G6ISV7</accession>
<keyword evidence="2" id="KW-1185">Reference proteome</keyword>
<dbReference type="KEGG" id="cpso:CPPEL_02500"/>
<dbReference type="Proteomes" id="UP000271426">
    <property type="component" value="Chromosome"/>
</dbReference>
<evidence type="ECO:0000313" key="1">
    <source>
        <dbReference type="EMBL" id="AZA08636.1"/>
    </source>
</evidence>
<protein>
    <submittedName>
        <fullName evidence="1">Uncharacterized protein</fullName>
    </submittedName>
</protein>
<gene>
    <name evidence="1" type="ORF">CPPEL_02500</name>
</gene>
<organism evidence="1 2">
    <name type="scientific">Corynebacterium pseudopelargi</name>
    <dbReference type="NCBI Taxonomy" id="2080757"/>
    <lineage>
        <taxon>Bacteria</taxon>
        <taxon>Bacillati</taxon>
        <taxon>Actinomycetota</taxon>
        <taxon>Actinomycetes</taxon>
        <taxon>Mycobacteriales</taxon>
        <taxon>Corynebacteriaceae</taxon>
        <taxon>Corynebacterium</taxon>
    </lineage>
</organism>
<proteinExistence type="predicted"/>
<dbReference type="AlphaFoldDB" id="A0A3G6ISV7"/>